<feature type="DNA-binding region" description="OmpR/PhoB-type" evidence="7">
    <location>
        <begin position="124"/>
        <end position="219"/>
    </location>
</feature>
<dbReference type="GO" id="GO:0032993">
    <property type="term" value="C:protein-DNA complex"/>
    <property type="evidence" value="ECO:0007669"/>
    <property type="project" value="TreeGrafter"/>
</dbReference>
<evidence type="ECO:0000313" key="11">
    <source>
        <dbReference type="Proteomes" id="UP000094609"/>
    </source>
</evidence>
<keyword evidence="2" id="KW-0902">Two-component regulatory system</keyword>
<dbReference type="GO" id="GO:0005829">
    <property type="term" value="C:cytosol"/>
    <property type="evidence" value="ECO:0007669"/>
    <property type="project" value="TreeGrafter"/>
</dbReference>
<keyword evidence="5" id="KW-0804">Transcription</keyword>
<dbReference type="PATRIC" id="fig|1193502.14.peg.2880"/>
<evidence type="ECO:0000259" key="9">
    <source>
        <dbReference type="PROSITE" id="PS51755"/>
    </source>
</evidence>
<dbReference type="CDD" id="cd00383">
    <property type="entry name" value="trans_reg_C"/>
    <property type="match status" value="1"/>
</dbReference>
<protein>
    <submittedName>
        <fullName evidence="10">Two-component system response regulator</fullName>
    </submittedName>
</protein>
<feature type="modified residue" description="4-aspartylphosphate" evidence="6">
    <location>
        <position position="51"/>
    </location>
</feature>
<dbReference type="STRING" id="1193502.SHALO_2844"/>
<dbReference type="GO" id="GO:0006355">
    <property type="term" value="P:regulation of DNA-templated transcription"/>
    <property type="evidence" value="ECO:0007669"/>
    <property type="project" value="InterPro"/>
</dbReference>
<keyword evidence="4 7" id="KW-0238">DNA-binding</keyword>
<dbReference type="SMART" id="SM00862">
    <property type="entry name" value="Trans_reg_C"/>
    <property type="match status" value="1"/>
</dbReference>
<dbReference type="PANTHER" id="PTHR48111">
    <property type="entry name" value="REGULATOR OF RPOS"/>
    <property type="match status" value="1"/>
</dbReference>
<dbReference type="Gene3D" id="3.40.50.2300">
    <property type="match status" value="1"/>
</dbReference>
<dbReference type="PROSITE" id="PS50110">
    <property type="entry name" value="RESPONSE_REGULATORY"/>
    <property type="match status" value="1"/>
</dbReference>
<dbReference type="SUPFAM" id="SSF52172">
    <property type="entry name" value="CheY-like"/>
    <property type="match status" value="1"/>
</dbReference>
<dbReference type="AlphaFoldDB" id="A0A1D7TNM8"/>
<dbReference type="InterPro" id="IPR001789">
    <property type="entry name" value="Sig_transdc_resp-reg_receiver"/>
</dbReference>
<dbReference type="InterPro" id="IPR011006">
    <property type="entry name" value="CheY-like_superfamily"/>
</dbReference>
<feature type="domain" description="OmpR/PhoB-type" evidence="9">
    <location>
        <begin position="124"/>
        <end position="219"/>
    </location>
</feature>
<keyword evidence="3" id="KW-0805">Transcription regulation</keyword>
<evidence type="ECO:0000256" key="3">
    <source>
        <dbReference type="ARBA" id="ARBA00023015"/>
    </source>
</evidence>
<evidence type="ECO:0000256" key="2">
    <source>
        <dbReference type="ARBA" id="ARBA00023012"/>
    </source>
</evidence>
<dbReference type="EMBL" id="CP017111">
    <property type="protein sequence ID" value="AOO66597.1"/>
    <property type="molecule type" value="Genomic_DNA"/>
</dbReference>
<evidence type="ECO:0000256" key="7">
    <source>
        <dbReference type="PROSITE-ProRule" id="PRU01091"/>
    </source>
</evidence>
<keyword evidence="1 6" id="KW-0597">Phosphoprotein</keyword>
<name>A0A1D7TNM8_9BACT</name>
<dbReference type="KEGG" id="shal:SHALO_2844"/>
<dbReference type="RefSeq" id="WP_069479117.1">
    <property type="nucleotide sequence ID" value="NZ_CP017111.1"/>
</dbReference>
<dbReference type="Proteomes" id="UP000094609">
    <property type="component" value="Chromosome"/>
</dbReference>
<dbReference type="GO" id="GO:0000156">
    <property type="term" value="F:phosphorelay response regulator activity"/>
    <property type="evidence" value="ECO:0007669"/>
    <property type="project" value="TreeGrafter"/>
</dbReference>
<gene>
    <name evidence="10" type="ORF">SHALO_2844</name>
</gene>
<sequence>MKILLLEDDPILSEIIEEFLVEHGLHVKLFYDGKEALDAIFEHKFDILVLDINVPSLSGFELLKTLKEANITTPTIFITSLDQISDVKKGFALGAEDYLKKPFELEELLVRIERTKKLHHIEENNLVKLAPNISYDPQNYQIITPETLYKLRKKEAQLLEYFISHQNRMVSFEEIIEEVWRFDEVPTHATVRTYIKNLRSYGMESLIENIKGVGYRFKCL</sequence>
<proteinExistence type="predicted"/>
<dbReference type="Pfam" id="PF00486">
    <property type="entry name" value="Trans_reg_C"/>
    <property type="match status" value="1"/>
</dbReference>
<evidence type="ECO:0000256" key="4">
    <source>
        <dbReference type="ARBA" id="ARBA00023125"/>
    </source>
</evidence>
<accession>A0A1D7TNM8</accession>
<organism evidence="10 11">
    <name type="scientific">Sulfurospirillum halorespirans DSM 13726</name>
    <dbReference type="NCBI Taxonomy" id="1193502"/>
    <lineage>
        <taxon>Bacteria</taxon>
        <taxon>Pseudomonadati</taxon>
        <taxon>Campylobacterota</taxon>
        <taxon>Epsilonproteobacteria</taxon>
        <taxon>Campylobacterales</taxon>
        <taxon>Sulfurospirillaceae</taxon>
        <taxon>Sulfurospirillum</taxon>
    </lineage>
</organism>
<feature type="domain" description="Response regulatory" evidence="8">
    <location>
        <begin position="2"/>
        <end position="116"/>
    </location>
</feature>
<evidence type="ECO:0000259" key="8">
    <source>
        <dbReference type="PROSITE" id="PS50110"/>
    </source>
</evidence>
<keyword evidence="11" id="KW-1185">Reference proteome</keyword>
<dbReference type="InterPro" id="IPR036388">
    <property type="entry name" value="WH-like_DNA-bd_sf"/>
</dbReference>
<dbReference type="SMART" id="SM00448">
    <property type="entry name" value="REC"/>
    <property type="match status" value="1"/>
</dbReference>
<dbReference type="InterPro" id="IPR039420">
    <property type="entry name" value="WalR-like"/>
</dbReference>
<dbReference type="Pfam" id="PF00072">
    <property type="entry name" value="Response_reg"/>
    <property type="match status" value="1"/>
</dbReference>
<evidence type="ECO:0000256" key="5">
    <source>
        <dbReference type="ARBA" id="ARBA00023163"/>
    </source>
</evidence>
<dbReference type="GO" id="GO:0000976">
    <property type="term" value="F:transcription cis-regulatory region binding"/>
    <property type="evidence" value="ECO:0007669"/>
    <property type="project" value="TreeGrafter"/>
</dbReference>
<dbReference type="InterPro" id="IPR001867">
    <property type="entry name" value="OmpR/PhoB-type_DNA-bd"/>
</dbReference>
<dbReference type="PROSITE" id="PS51755">
    <property type="entry name" value="OMPR_PHOB"/>
    <property type="match status" value="1"/>
</dbReference>
<dbReference type="PANTHER" id="PTHR48111:SF21">
    <property type="entry name" value="DNA-BINDING DUAL MASTER TRANSCRIPTIONAL REGULATOR RPAA"/>
    <property type="match status" value="1"/>
</dbReference>
<dbReference type="Gene3D" id="1.10.10.10">
    <property type="entry name" value="Winged helix-like DNA-binding domain superfamily/Winged helix DNA-binding domain"/>
    <property type="match status" value="1"/>
</dbReference>
<reference evidence="11" key="1">
    <citation type="submission" date="2016-08" db="EMBL/GenBank/DDBJ databases">
        <title>Complete genome sequence of the organohalide-respiring Epsilonproteobacterium Sulfurospirillum halorespirans.</title>
        <authorList>
            <person name="Goris T."/>
            <person name="Zimmermann J."/>
            <person name="Schenz B."/>
            <person name="Lemos M."/>
            <person name="Hackermueller J."/>
            <person name="Diekert G."/>
        </authorList>
    </citation>
    <scope>NUCLEOTIDE SEQUENCE [LARGE SCALE GENOMIC DNA]</scope>
    <source>
        <strain>DSM 13726</strain>
        <strain evidence="11">PCE-M2</strain>
    </source>
</reference>
<evidence type="ECO:0000256" key="1">
    <source>
        <dbReference type="ARBA" id="ARBA00022553"/>
    </source>
</evidence>
<evidence type="ECO:0000256" key="6">
    <source>
        <dbReference type="PROSITE-ProRule" id="PRU00169"/>
    </source>
</evidence>
<evidence type="ECO:0000313" key="10">
    <source>
        <dbReference type="EMBL" id="AOO66597.1"/>
    </source>
</evidence>